<organism evidence="1">
    <name type="scientific">bioreactor metagenome</name>
    <dbReference type="NCBI Taxonomy" id="1076179"/>
    <lineage>
        <taxon>unclassified sequences</taxon>
        <taxon>metagenomes</taxon>
        <taxon>ecological metagenomes</taxon>
    </lineage>
</organism>
<name>A0A645I7A1_9ZZZZ</name>
<comment type="caution">
    <text evidence="1">The sequence shown here is derived from an EMBL/GenBank/DDBJ whole genome shotgun (WGS) entry which is preliminary data.</text>
</comment>
<dbReference type="AlphaFoldDB" id="A0A645I7A1"/>
<proteinExistence type="predicted"/>
<sequence>MEVMSISAQNFSSVKMHSVLKLSAKNADFDTVSINISVLVLYIEM</sequence>
<evidence type="ECO:0000313" key="1">
    <source>
        <dbReference type="EMBL" id="MPN47138.1"/>
    </source>
</evidence>
<gene>
    <name evidence="1" type="ORF">SDC9_194738</name>
</gene>
<dbReference type="EMBL" id="VSSQ01108408">
    <property type="protein sequence ID" value="MPN47138.1"/>
    <property type="molecule type" value="Genomic_DNA"/>
</dbReference>
<protein>
    <submittedName>
        <fullName evidence="1">Uncharacterized protein</fullName>
    </submittedName>
</protein>
<reference evidence="1" key="1">
    <citation type="submission" date="2019-08" db="EMBL/GenBank/DDBJ databases">
        <authorList>
            <person name="Kucharzyk K."/>
            <person name="Murdoch R.W."/>
            <person name="Higgins S."/>
            <person name="Loffler F."/>
        </authorList>
    </citation>
    <scope>NUCLEOTIDE SEQUENCE</scope>
</reference>
<accession>A0A645I7A1</accession>